<keyword evidence="1" id="KW-1133">Transmembrane helix</keyword>
<reference evidence="2" key="1">
    <citation type="journal article" date="2018" name="Nat. Plants">
        <title>Whole-genome landscape of Medicago truncatula symbiotic genes.</title>
        <authorList>
            <person name="Pecrix Y."/>
            <person name="Gamas P."/>
            <person name="Carrere S."/>
        </authorList>
    </citation>
    <scope>NUCLEOTIDE SEQUENCE</scope>
    <source>
        <tissue evidence="2">Leaves</tissue>
    </source>
</reference>
<dbReference type="Gramene" id="rna21287">
    <property type="protein sequence ID" value="RHN59282.1"/>
    <property type="gene ID" value="gene21287"/>
</dbReference>
<name>A0A396I0Y1_MEDTR</name>
<dbReference type="Proteomes" id="UP000265566">
    <property type="component" value="Chromosome 4"/>
</dbReference>
<protein>
    <recommendedName>
        <fullName evidence="3">Transmembrane protein</fullName>
    </recommendedName>
</protein>
<keyword evidence="1" id="KW-0472">Membrane</keyword>
<dbReference type="AlphaFoldDB" id="A0A396I0Y1"/>
<evidence type="ECO:0000256" key="1">
    <source>
        <dbReference type="SAM" id="Phobius"/>
    </source>
</evidence>
<gene>
    <name evidence="2" type="ORF">MtrunA17_Chr4g0011551</name>
</gene>
<accession>A0A396I0Y1</accession>
<feature type="transmembrane region" description="Helical" evidence="1">
    <location>
        <begin position="48"/>
        <end position="71"/>
    </location>
</feature>
<keyword evidence="1" id="KW-0812">Transmembrane</keyword>
<dbReference type="EMBL" id="PSQE01000004">
    <property type="protein sequence ID" value="RHN59282.1"/>
    <property type="molecule type" value="Genomic_DNA"/>
</dbReference>
<evidence type="ECO:0008006" key="3">
    <source>
        <dbReference type="Google" id="ProtNLM"/>
    </source>
</evidence>
<organism evidence="2">
    <name type="scientific">Medicago truncatula</name>
    <name type="common">Barrel medic</name>
    <name type="synonym">Medicago tribuloides</name>
    <dbReference type="NCBI Taxonomy" id="3880"/>
    <lineage>
        <taxon>Eukaryota</taxon>
        <taxon>Viridiplantae</taxon>
        <taxon>Streptophyta</taxon>
        <taxon>Embryophyta</taxon>
        <taxon>Tracheophyta</taxon>
        <taxon>Spermatophyta</taxon>
        <taxon>Magnoliopsida</taxon>
        <taxon>eudicotyledons</taxon>
        <taxon>Gunneridae</taxon>
        <taxon>Pentapetalae</taxon>
        <taxon>rosids</taxon>
        <taxon>fabids</taxon>
        <taxon>Fabales</taxon>
        <taxon>Fabaceae</taxon>
        <taxon>Papilionoideae</taxon>
        <taxon>50 kb inversion clade</taxon>
        <taxon>NPAAA clade</taxon>
        <taxon>Hologalegina</taxon>
        <taxon>IRL clade</taxon>
        <taxon>Trifolieae</taxon>
        <taxon>Medicago</taxon>
    </lineage>
</organism>
<sequence>MFSMSHLTTFTKDLHGPFFLLLVHIFLSSFLSSTLTLPQSTPLAPTLSLFTLFHVFSTFTVVFLFSSFAVVDSTTTVSGGFSPAASSLALSVQLPLPFPGGRSMALSATVTVRQPNTTHNSFTTWEAFR</sequence>
<evidence type="ECO:0000313" key="2">
    <source>
        <dbReference type="EMBL" id="RHN59282.1"/>
    </source>
</evidence>
<proteinExistence type="predicted"/>
<comment type="caution">
    <text evidence="2">The sequence shown here is derived from an EMBL/GenBank/DDBJ whole genome shotgun (WGS) entry which is preliminary data.</text>
</comment>